<dbReference type="Pfam" id="PF12079">
    <property type="entry name" value="DUF3558"/>
    <property type="match status" value="1"/>
</dbReference>
<proteinExistence type="predicted"/>
<sequence length="178" mass="19408" precursor="true">MSRFAILASLILILAGCADPVPGAPVMSPISTNTSGRIHITVDPCTIVPANIIEKQQLNKGTPRSDSQTNGDIENVFCKYRSQNEYYLTVAASNYTLEMLKKTTNHWGQSEFELNGRRVLSSYTSPQPDKQACAMDVAASTGVYGVVLGTIHNDFSPYPDCLTAARANLEAFLPYFPL</sequence>
<dbReference type="PROSITE" id="PS51257">
    <property type="entry name" value="PROKAR_LIPOPROTEIN"/>
    <property type="match status" value="1"/>
</dbReference>
<accession>A0A4R8S1Q0</accession>
<dbReference type="AlphaFoldDB" id="A0A4R8S1Q0"/>
<organism evidence="2 3">
    <name type="scientific">Mycobacteroides salmoniphilum</name>
    <dbReference type="NCBI Taxonomy" id="404941"/>
    <lineage>
        <taxon>Bacteria</taxon>
        <taxon>Bacillati</taxon>
        <taxon>Actinomycetota</taxon>
        <taxon>Actinomycetes</taxon>
        <taxon>Mycobacteriales</taxon>
        <taxon>Mycobacteriaceae</taxon>
        <taxon>Mycobacteroides</taxon>
    </lineage>
</organism>
<feature type="signal peptide" evidence="1">
    <location>
        <begin position="1"/>
        <end position="23"/>
    </location>
</feature>
<dbReference type="InterPro" id="IPR024520">
    <property type="entry name" value="DUF3558"/>
</dbReference>
<feature type="chain" id="PRO_5020307573" description="DUF3558 domain-containing protein" evidence="1">
    <location>
        <begin position="24"/>
        <end position="178"/>
    </location>
</feature>
<keyword evidence="1" id="KW-0732">Signal</keyword>
<dbReference type="EMBL" id="PECH01000008">
    <property type="protein sequence ID" value="TDZ79683.1"/>
    <property type="molecule type" value="Genomic_DNA"/>
</dbReference>
<name>A0A4R8S1Q0_9MYCO</name>
<evidence type="ECO:0008006" key="4">
    <source>
        <dbReference type="Google" id="ProtNLM"/>
    </source>
</evidence>
<reference evidence="2 3" key="1">
    <citation type="journal article" date="2019" name="Sci. Rep.">
        <title>Extended insight into the Mycobacterium chelonae-abscessus complex through whole genome sequencing of Mycobacterium salmoniphilum outbreak and Mycobacterium salmoniphilum-like strains.</title>
        <authorList>
            <person name="Behra P.R.K."/>
            <person name="Das S."/>
            <person name="Pettersson B.M.F."/>
            <person name="Shirreff L."/>
            <person name="DuCote T."/>
            <person name="Jacobsson K.G."/>
            <person name="Ennis D.G."/>
            <person name="Kirsebom L.A."/>
        </authorList>
    </citation>
    <scope>NUCLEOTIDE SEQUENCE [LARGE SCALE GENOMIC DNA]</scope>
    <source>
        <strain evidence="2 3">DE 4585</strain>
    </source>
</reference>
<evidence type="ECO:0000256" key="1">
    <source>
        <dbReference type="SAM" id="SignalP"/>
    </source>
</evidence>
<dbReference type="RefSeq" id="WP_134063969.1">
    <property type="nucleotide sequence ID" value="NZ_PECG01000003.1"/>
</dbReference>
<comment type="caution">
    <text evidence="2">The sequence shown here is derived from an EMBL/GenBank/DDBJ whole genome shotgun (WGS) entry which is preliminary data.</text>
</comment>
<evidence type="ECO:0000313" key="2">
    <source>
        <dbReference type="EMBL" id="TDZ79683.1"/>
    </source>
</evidence>
<gene>
    <name evidence="2" type="ORF">DE4585_03431</name>
</gene>
<protein>
    <recommendedName>
        <fullName evidence="4">DUF3558 domain-containing protein</fullName>
    </recommendedName>
</protein>
<evidence type="ECO:0000313" key="3">
    <source>
        <dbReference type="Proteomes" id="UP000295117"/>
    </source>
</evidence>
<dbReference type="Proteomes" id="UP000295117">
    <property type="component" value="Unassembled WGS sequence"/>
</dbReference>